<keyword evidence="1" id="KW-0805">Transcription regulation</keyword>
<evidence type="ECO:0000313" key="6">
    <source>
        <dbReference type="Proteomes" id="UP001298681"/>
    </source>
</evidence>
<evidence type="ECO:0000256" key="3">
    <source>
        <dbReference type="ARBA" id="ARBA00023163"/>
    </source>
</evidence>
<dbReference type="SUPFAM" id="SSF46785">
    <property type="entry name" value="Winged helix' DNA-binding domain"/>
    <property type="match status" value="1"/>
</dbReference>
<dbReference type="Proteomes" id="UP001298681">
    <property type="component" value="Unassembled WGS sequence"/>
</dbReference>
<comment type="caution">
    <text evidence="5">The sequence shown here is derived from an EMBL/GenBank/DDBJ whole genome shotgun (WGS) entry which is preliminary data.</text>
</comment>
<dbReference type="SMART" id="SM00347">
    <property type="entry name" value="HTH_MARR"/>
    <property type="match status" value="1"/>
</dbReference>
<dbReference type="InterPro" id="IPR036390">
    <property type="entry name" value="WH_DNA-bd_sf"/>
</dbReference>
<keyword evidence="3" id="KW-0804">Transcription</keyword>
<dbReference type="Pfam" id="PF01047">
    <property type="entry name" value="MarR"/>
    <property type="match status" value="1"/>
</dbReference>
<dbReference type="InterPro" id="IPR000835">
    <property type="entry name" value="HTH_MarR-typ"/>
</dbReference>
<evidence type="ECO:0000313" key="5">
    <source>
        <dbReference type="EMBL" id="MCG4611783.1"/>
    </source>
</evidence>
<evidence type="ECO:0000256" key="1">
    <source>
        <dbReference type="ARBA" id="ARBA00023015"/>
    </source>
</evidence>
<dbReference type="PANTHER" id="PTHR42756">
    <property type="entry name" value="TRANSCRIPTIONAL REGULATOR, MARR"/>
    <property type="match status" value="1"/>
</dbReference>
<gene>
    <name evidence="5" type="ORF">L0P57_12680</name>
</gene>
<dbReference type="RefSeq" id="WP_087230168.1">
    <property type="nucleotide sequence ID" value="NZ_JAKNHQ010000022.1"/>
</dbReference>
<feature type="domain" description="HTH marR-type" evidence="4">
    <location>
        <begin position="1"/>
        <end position="137"/>
    </location>
</feature>
<dbReference type="Gene3D" id="1.10.10.10">
    <property type="entry name" value="Winged helix-like DNA-binding domain superfamily/Winged helix DNA-binding domain"/>
    <property type="match status" value="1"/>
</dbReference>
<organism evidence="5 6">
    <name type="scientific">Anaeromassilibacillus senegalensis</name>
    <dbReference type="NCBI Taxonomy" id="1673717"/>
    <lineage>
        <taxon>Bacteria</taxon>
        <taxon>Bacillati</taxon>
        <taxon>Bacillota</taxon>
        <taxon>Clostridia</taxon>
        <taxon>Eubacteriales</taxon>
        <taxon>Acutalibacteraceae</taxon>
        <taxon>Anaeromassilibacillus</taxon>
    </lineage>
</organism>
<keyword evidence="2" id="KW-0238">DNA-binding</keyword>
<dbReference type="PANTHER" id="PTHR42756:SF1">
    <property type="entry name" value="TRANSCRIPTIONAL REPRESSOR OF EMRAB OPERON"/>
    <property type="match status" value="1"/>
</dbReference>
<dbReference type="EMBL" id="JAKNHQ010000022">
    <property type="protein sequence ID" value="MCG4611783.1"/>
    <property type="molecule type" value="Genomic_DNA"/>
</dbReference>
<evidence type="ECO:0000256" key="2">
    <source>
        <dbReference type="ARBA" id="ARBA00023125"/>
    </source>
</evidence>
<keyword evidence="6" id="KW-1185">Reference proteome</keyword>
<protein>
    <submittedName>
        <fullName evidence="5">MarR family winged helix-turn-helix transcriptional regulator</fullName>
    </submittedName>
</protein>
<proteinExistence type="predicted"/>
<dbReference type="PROSITE" id="PS50995">
    <property type="entry name" value="HTH_MARR_2"/>
    <property type="match status" value="1"/>
</dbReference>
<name>A0ABS9MLT4_9FIRM</name>
<sequence>MLEQTFREIYTKFKLNFYKNIFHTMDQSNNRLSATEAFSVEVIYAMKGPTIREFADFVNISQPNATYKINSLVRKGYINKVNSASDKREYHLEVTQKFLDYYRINDSYIHEVMENIRKRFAPEDVKRLEEILRVIADELM</sequence>
<dbReference type="InterPro" id="IPR036388">
    <property type="entry name" value="WH-like_DNA-bd_sf"/>
</dbReference>
<evidence type="ECO:0000259" key="4">
    <source>
        <dbReference type="PROSITE" id="PS50995"/>
    </source>
</evidence>
<accession>A0ABS9MLT4</accession>
<reference evidence="5 6" key="1">
    <citation type="submission" date="2022-01" db="EMBL/GenBank/DDBJ databases">
        <title>Collection of gut derived symbiotic bacterial strains cultured from healthy donors.</title>
        <authorList>
            <person name="Lin H."/>
            <person name="Kohout C."/>
            <person name="Waligurski E."/>
            <person name="Pamer E.G."/>
        </authorList>
    </citation>
    <scope>NUCLEOTIDE SEQUENCE [LARGE SCALE GENOMIC DNA]</scope>
    <source>
        <strain evidence="5 6">DFI.7.58</strain>
    </source>
</reference>